<dbReference type="InterPro" id="IPR021109">
    <property type="entry name" value="Peptidase_aspartic_dom_sf"/>
</dbReference>
<dbReference type="EMBL" id="UZAK01044286">
    <property type="protein sequence ID" value="VDP72250.1"/>
    <property type="molecule type" value="Genomic_DNA"/>
</dbReference>
<organism evidence="4">
    <name type="scientific">Schistosoma curassoni</name>
    <dbReference type="NCBI Taxonomy" id="6186"/>
    <lineage>
        <taxon>Eukaryota</taxon>
        <taxon>Metazoa</taxon>
        <taxon>Spiralia</taxon>
        <taxon>Lophotrochozoa</taxon>
        <taxon>Platyhelminthes</taxon>
        <taxon>Trematoda</taxon>
        <taxon>Digenea</taxon>
        <taxon>Strigeidida</taxon>
        <taxon>Schistosomatoidea</taxon>
        <taxon>Schistosomatidae</taxon>
        <taxon>Schistosoma</taxon>
    </lineage>
</organism>
<evidence type="ECO:0000313" key="3">
    <source>
        <dbReference type="Proteomes" id="UP000279833"/>
    </source>
</evidence>
<keyword evidence="3" id="KW-1185">Reference proteome</keyword>
<evidence type="ECO:0000313" key="4">
    <source>
        <dbReference type="WBParaSite" id="SCUD_0002044701-mRNA-1"/>
    </source>
</evidence>
<accession>A0A183KZE7</accession>
<dbReference type="AlphaFoldDB" id="A0A183KZE7"/>
<dbReference type="Gene3D" id="2.40.70.10">
    <property type="entry name" value="Acid Proteases"/>
    <property type="match status" value="1"/>
</dbReference>
<gene>
    <name evidence="2" type="ORF">SCUD_LOCUS20446</name>
</gene>
<dbReference type="SUPFAM" id="SSF50630">
    <property type="entry name" value="Acid proteases"/>
    <property type="match status" value="1"/>
</dbReference>
<protein>
    <submittedName>
        <fullName evidence="4">Peptidase A2 domain-containing protein</fullName>
    </submittedName>
</protein>
<sequence>MQMGHRNRSMSPQRPRPKCPDNLGSSVDVTGSLVSTQPKSQEYGKRVTPPQVATTEEGRLNSRLFYVGDRYSSLNSLVDTGAALSIIPQNQTELSRETSPVTLQAANKTKIATFGQKTLILDLGFRRQFPQVFTVPDLHLPILRMDFLERYEFLVETKKRCLTLKETSNYTKIKEGDITSLNLIQSPPVTTEKFPNLAKPNSEPSKGKPKVSHMIKTERAPVFARPERLAPDELKIARAELYYMLQLIIILSSDSQWVSPSHMAHLQQ</sequence>
<dbReference type="STRING" id="6186.A0A183KZE7"/>
<feature type="compositionally biased region" description="Polar residues" evidence="1">
    <location>
        <begin position="23"/>
        <end position="40"/>
    </location>
</feature>
<evidence type="ECO:0000256" key="1">
    <source>
        <dbReference type="SAM" id="MobiDB-lite"/>
    </source>
</evidence>
<reference evidence="2 3" key="2">
    <citation type="submission" date="2018-11" db="EMBL/GenBank/DDBJ databases">
        <authorList>
            <consortium name="Pathogen Informatics"/>
        </authorList>
    </citation>
    <scope>NUCLEOTIDE SEQUENCE [LARGE SCALE GENOMIC DNA]</scope>
    <source>
        <strain evidence="2">Dakar</strain>
        <strain evidence="3">Dakar, Senegal</strain>
    </source>
</reference>
<proteinExistence type="predicted"/>
<dbReference type="Proteomes" id="UP000279833">
    <property type="component" value="Unassembled WGS sequence"/>
</dbReference>
<reference evidence="4" key="1">
    <citation type="submission" date="2016-06" db="UniProtKB">
        <authorList>
            <consortium name="WormBaseParasite"/>
        </authorList>
    </citation>
    <scope>IDENTIFICATION</scope>
</reference>
<evidence type="ECO:0000313" key="2">
    <source>
        <dbReference type="EMBL" id="VDP72250.1"/>
    </source>
</evidence>
<feature type="region of interest" description="Disordered" evidence="1">
    <location>
        <begin position="1"/>
        <end position="52"/>
    </location>
</feature>
<name>A0A183KZE7_9TREM</name>
<dbReference type="WBParaSite" id="SCUD_0002044701-mRNA-1">
    <property type="protein sequence ID" value="SCUD_0002044701-mRNA-1"/>
    <property type="gene ID" value="SCUD_0002044701"/>
</dbReference>